<dbReference type="FunFam" id="2.60.40.10:FF:000090">
    <property type="entry name" value="Protein-glutamine gamma-glutamyltransferase 2"/>
    <property type="match status" value="1"/>
</dbReference>
<keyword evidence="10" id="KW-0963">Cytoplasm</keyword>
<keyword evidence="20" id="KW-0342">GTP-binding</keyword>
<dbReference type="InterPro" id="IPR050779">
    <property type="entry name" value="Transglutaminase"/>
</dbReference>
<keyword evidence="8" id="KW-0158">Chromosome</keyword>
<comment type="catalytic activity">
    <reaction evidence="40">
        <text>L-glutaminyl-[protein] + dopamine = 5-dopaminyl-L-glutamyl-[protein] + NH4(+)</text>
        <dbReference type="Rhea" id="RHEA:66556"/>
        <dbReference type="Rhea" id="RHEA-COMP:10207"/>
        <dbReference type="Rhea" id="RHEA-COMP:17053"/>
        <dbReference type="ChEBI" id="CHEBI:28938"/>
        <dbReference type="ChEBI" id="CHEBI:30011"/>
        <dbReference type="ChEBI" id="CHEBI:59905"/>
        <dbReference type="ChEBI" id="CHEBI:167175"/>
    </reaction>
    <physiologicalReaction direction="left-to-right" evidence="40">
        <dbReference type="Rhea" id="RHEA:66557"/>
    </physiologicalReaction>
</comment>
<keyword evidence="11" id="KW-0964">Secreted</keyword>
<evidence type="ECO:0000256" key="39">
    <source>
        <dbReference type="ARBA" id="ARBA00048230"/>
    </source>
</evidence>
<dbReference type="InterPro" id="IPR001102">
    <property type="entry name" value="Transglutaminase_N"/>
</dbReference>
<evidence type="ECO:0000256" key="21">
    <source>
        <dbReference type="ARBA" id="ARBA00023136"/>
    </source>
</evidence>
<dbReference type="PANTHER" id="PTHR11590:SF6">
    <property type="entry name" value="PROTEIN-GLUTAMINE GAMMA-GLUTAMYLTRANSFERASE 2"/>
    <property type="match status" value="1"/>
</dbReference>
<name>A0A4W3IZ93_CALMI</name>
<evidence type="ECO:0000256" key="16">
    <source>
        <dbReference type="ARBA" id="ARBA00022741"/>
    </source>
</evidence>
<dbReference type="InterPro" id="IPR002931">
    <property type="entry name" value="Transglutaminase-like"/>
</dbReference>
<evidence type="ECO:0000256" key="10">
    <source>
        <dbReference type="ARBA" id="ARBA00022490"/>
    </source>
</evidence>
<feature type="active site" evidence="41">
    <location>
        <position position="330"/>
    </location>
</feature>
<evidence type="ECO:0000256" key="31">
    <source>
        <dbReference type="ARBA" id="ARBA00042099"/>
    </source>
</evidence>
<protein>
    <recommendedName>
        <fullName evidence="28">Protein-glutamine gamma-glutamyltransferase 2</fullName>
        <ecNumber evidence="24">2.3.2.13</ecNumber>
        <ecNumber evidence="27">3.5.1.44</ecNumber>
    </recommendedName>
    <alternativeName>
        <fullName evidence="31">Isopeptidase TGM2</fullName>
    </alternativeName>
    <alternativeName>
        <fullName evidence="33">Protein-glutamine deamidase TGM2</fullName>
    </alternativeName>
    <alternativeName>
        <fullName evidence="32">Protein-glutamine dopaminyltransferase TGM2</fullName>
    </alternativeName>
    <alternativeName>
        <fullName evidence="35">Protein-glutamine histaminyltransferase TGM2</fullName>
    </alternativeName>
    <alternativeName>
        <fullName evidence="36">Protein-glutamine noradrenalinyltransferase TGM2</fullName>
    </alternativeName>
    <alternativeName>
        <fullName evidence="34">Protein-glutamine serotonyltransferase TGM2</fullName>
    </alternativeName>
    <alternativeName>
        <fullName evidence="30">Tissue transglutaminase</fullName>
    </alternativeName>
    <alternativeName>
        <fullName evidence="29">Transglutaminase-2</fullName>
    </alternativeName>
</protein>
<evidence type="ECO:0000256" key="29">
    <source>
        <dbReference type="ARBA" id="ARBA00041650"/>
    </source>
</evidence>
<keyword evidence="21" id="KW-0472">Membrane</keyword>
<organism evidence="44 45">
    <name type="scientific">Callorhinchus milii</name>
    <name type="common">Ghost shark</name>
    <dbReference type="NCBI Taxonomy" id="7868"/>
    <lineage>
        <taxon>Eukaryota</taxon>
        <taxon>Metazoa</taxon>
        <taxon>Chordata</taxon>
        <taxon>Craniata</taxon>
        <taxon>Vertebrata</taxon>
        <taxon>Chondrichthyes</taxon>
        <taxon>Holocephali</taxon>
        <taxon>Chimaeriformes</taxon>
        <taxon>Callorhinchidae</taxon>
        <taxon>Callorhinchus</taxon>
    </lineage>
</organism>
<evidence type="ECO:0000256" key="42">
    <source>
        <dbReference type="PIRSR" id="PIRSR000459-2"/>
    </source>
</evidence>
<comment type="subcellular location">
    <subcellularLocation>
        <location evidence="3">Cell membrane</location>
    </subcellularLocation>
    <subcellularLocation>
        <location evidence="4">Chromosome</location>
    </subcellularLocation>
    <subcellularLocation>
        <location evidence="6">Cytoplasm</location>
        <location evidence="6">Cytosol</location>
    </subcellularLocation>
    <subcellularLocation>
        <location evidence="2">Mitochondrion</location>
    </subcellularLocation>
    <subcellularLocation>
        <location evidence="1">Nucleus</location>
    </subcellularLocation>
    <subcellularLocation>
        <location evidence="5">Secreted</location>
        <location evidence="5">Extracellular space</location>
        <location evidence="5">Extracellular matrix</location>
    </subcellularLocation>
</comment>
<evidence type="ECO:0000256" key="5">
    <source>
        <dbReference type="ARBA" id="ARBA00004498"/>
    </source>
</evidence>
<evidence type="ECO:0000256" key="7">
    <source>
        <dbReference type="ARBA" id="ARBA00005968"/>
    </source>
</evidence>
<dbReference type="Gene3D" id="3.90.260.10">
    <property type="entry name" value="Transglutaminase-like"/>
    <property type="match status" value="1"/>
</dbReference>
<dbReference type="GO" id="GO:0003810">
    <property type="term" value="F:protein-glutamine gamma-glutamyltransferase activity"/>
    <property type="evidence" value="ECO:0007669"/>
    <property type="project" value="UniProtKB-EC"/>
</dbReference>
<dbReference type="Pfam" id="PF00868">
    <property type="entry name" value="Transglut_N"/>
    <property type="match status" value="1"/>
</dbReference>
<dbReference type="AlphaFoldDB" id="A0A4W3IZ93"/>
<evidence type="ECO:0000256" key="41">
    <source>
        <dbReference type="PIRSR" id="PIRSR000459-1"/>
    </source>
</evidence>
<keyword evidence="23" id="KW-0012">Acyltransferase</keyword>
<keyword evidence="13" id="KW-0645">Protease</keyword>
<dbReference type="Gene3D" id="2.60.40.10">
    <property type="entry name" value="Immunoglobulins"/>
    <property type="match status" value="3"/>
</dbReference>
<dbReference type="InterPro" id="IPR038765">
    <property type="entry name" value="Papain-like_cys_pep_sf"/>
</dbReference>
<feature type="binding site" evidence="42">
    <location>
        <position position="423"/>
    </location>
    <ligand>
        <name>Ca(2+)</name>
        <dbReference type="ChEBI" id="CHEBI:29108"/>
    </ligand>
</feature>
<evidence type="ECO:0000256" key="35">
    <source>
        <dbReference type="ARBA" id="ARBA00043104"/>
    </source>
</evidence>
<reference evidence="44" key="5">
    <citation type="submission" date="2025-09" db="UniProtKB">
        <authorList>
            <consortium name="Ensembl"/>
        </authorList>
    </citation>
    <scope>IDENTIFICATION</scope>
</reference>
<keyword evidence="14" id="KW-0808">Transferase</keyword>
<keyword evidence="45" id="KW-1185">Reference proteome</keyword>
<keyword evidence="12" id="KW-0272">Extracellular matrix</keyword>
<feature type="binding site" evidence="42">
    <location>
        <position position="370"/>
    </location>
    <ligand>
        <name>Ca(2+)</name>
        <dbReference type="ChEBI" id="CHEBI:29108"/>
    </ligand>
</feature>
<dbReference type="PROSITE" id="PS00547">
    <property type="entry name" value="TRANSGLUTAMINASES"/>
    <property type="match status" value="1"/>
</dbReference>
<evidence type="ECO:0000313" key="44">
    <source>
        <dbReference type="Ensembl" id="ENSCMIP00000032681.1"/>
    </source>
</evidence>
<evidence type="ECO:0000256" key="17">
    <source>
        <dbReference type="ARBA" id="ARBA00022801"/>
    </source>
</evidence>
<dbReference type="PIRSF" id="PIRSF000459">
    <property type="entry name" value="TGM_EBP42"/>
    <property type="match status" value="1"/>
</dbReference>
<comment type="similarity">
    <text evidence="7">Belongs to the transglutaminase superfamily. Transglutaminase family.</text>
</comment>
<evidence type="ECO:0000256" key="32">
    <source>
        <dbReference type="ARBA" id="ARBA00042105"/>
    </source>
</evidence>
<evidence type="ECO:0000256" key="12">
    <source>
        <dbReference type="ARBA" id="ARBA00022530"/>
    </source>
</evidence>
<evidence type="ECO:0000256" key="33">
    <source>
        <dbReference type="ARBA" id="ARBA00042239"/>
    </source>
</evidence>
<evidence type="ECO:0000259" key="43">
    <source>
        <dbReference type="SMART" id="SM00460"/>
    </source>
</evidence>
<sequence length="624" mass="71252">ECMEISVDLHYEKNNQIHNSLEMSNRQLIVRRGQPFQITIRFEKSRFDPSKSEYVLIAETGNQSETKLGTRITFSPSRTIDRKSWSAVVVSVTQTELSLSISPSPNSIIGRYTLFLQDSRRYQLAEFVLLFNPWCSGKAPFNTGYRELQFFDFLFQFDEGILDICFKLLDNSLKYKRNPLKDQSQRNDPVYISRVVSSMVNSNDENGVVQGRWDGNYSSGVSPTRWNGSIKILRQWIQSGFRPVRYGQCWVFAAVACTVLRCLGIPSRVITNFSSAHDTDENMGIDAYFDENGTKLPSSTDSIWNFHVWVESWMLRNDLRSGFDGWQVVDPTPQETSEGIFCCGPSPVIGIKNGQVDLNYDSKFIYAEVNADKVFWMVKGETKTKLRSKSDGIGKKISTKNPRDDTRDDITHLYKYPEGSNEERRSFRTAVRRATHKFEDEDELELTINTVPASNGSNVKVMLVISNKSNRKRVCRLLFAALKKSYSGITKERTKNRARRKNLIFIVNDVFNGKRKSYFTKKNVFHLQLLDNPIQNKPVSVEMRFENPLPETLTDCVFTLEGGGLIDDEIQIRVGVLKQGESTKAVGKFTPRKAGKRKLIVSFDSNKLKDVKKSIDFKVSPAAN</sequence>
<comment type="catalytic activity">
    <reaction evidence="25">
        <text>L-glutaminyl-[protein] + serotonin = 5-serotonyl-L-glutamyl-[protein] + NH4(+)</text>
        <dbReference type="Rhea" id="RHEA:66552"/>
        <dbReference type="Rhea" id="RHEA-COMP:10207"/>
        <dbReference type="Rhea" id="RHEA-COMP:17052"/>
        <dbReference type="ChEBI" id="CHEBI:28938"/>
        <dbReference type="ChEBI" id="CHEBI:30011"/>
        <dbReference type="ChEBI" id="CHEBI:167174"/>
        <dbReference type="ChEBI" id="CHEBI:350546"/>
    </reaction>
    <physiologicalReaction direction="left-to-right" evidence="25">
        <dbReference type="Rhea" id="RHEA:66553"/>
    </physiologicalReaction>
</comment>
<keyword evidence="15 42" id="KW-0479">Metal-binding</keyword>
<keyword evidence="16" id="KW-0547">Nucleotide-binding</keyword>
<evidence type="ECO:0000256" key="1">
    <source>
        <dbReference type="ARBA" id="ARBA00004123"/>
    </source>
</evidence>
<evidence type="ECO:0000256" key="8">
    <source>
        <dbReference type="ARBA" id="ARBA00022454"/>
    </source>
</evidence>
<dbReference type="SUPFAM" id="SSF49309">
    <property type="entry name" value="Transglutaminase, two C-terminal domains"/>
    <property type="match status" value="2"/>
</dbReference>
<evidence type="ECO:0000256" key="30">
    <source>
        <dbReference type="ARBA" id="ARBA00041677"/>
    </source>
</evidence>
<dbReference type="Pfam" id="PF00927">
    <property type="entry name" value="Transglut_C"/>
    <property type="match status" value="1"/>
</dbReference>
<feature type="active site" evidence="41">
    <location>
        <position position="307"/>
    </location>
</feature>
<evidence type="ECO:0000256" key="28">
    <source>
        <dbReference type="ARBA" id="ARBA00040561"/>
    </source>
</evidence>
<evidence type="ECO:0000256" key="9">
    <source>
        <dbReference type="ARBA" id="ARBA00022475"/>
    </source>
</evidence>
<evidence type="ECO:0000256" key="6">
    <source>
        <dbReference type="ARBA" id="ARBA00004514"/>
    </source>
</evidence>
<feature type="binding site" evidence="42">
    <location>
        <position position="418"/>
    </location>
    <ligand>
        <name>Ca(2+)</name>
        <dbReference type="ChEBI" id="CHEBI:29108"/>
    </ligand>
</feature>
<dbReference type="InterPro" id="IPR013783">
    <property type="entry name" value="Ig-like_fold"/>
</dbReference>
<dbReference type="FunFam" id="3.90.260.10:FF:000001">
    <property type="entry name" value="Protein-glutamine gamma-glutamyltransferase 2"/>
    <property type="match status" value="1"/>
</dbReference>
<feature type="binding site" evidence="42">
    <location>
        <position position="372"/>
    </location>
    <ligand>
        <name>Ca(2+)</name>
        <dbReference type="ChEBI" id="CHEBI:29108"/>
    </ligand>
</feature>
<dbReference type="EC" id="3.5.1.44" evidence="27"/>
<dbReference type="EC" id="2.3.2.13" evidence="24"/>
<dbReference type="InterPro" id="IPR036238">
    <property type="entry name" value="Transglutaminase_C_sf"/>
</dbReference>
<evidence type="ECO:0000313" key="45">
    <source>
        <dbReference type="Proteomes" id="UP000314986"/>
    </source>
</evidence>
<evidence type="ECO:0000256" key="26">
    <source>
        <dbReference type="ARBA" id="ARBA00036876"/>
    </source>
</evidence>
<proteinExistence type="inferred from homology"/>
<evidence type="ECO:0000256" key="37">
    <source>
        <dbReference type="ARBA" id="ARBA00047868"/>
    </source>
</evidence>
<dbReference type="SUPFAM" id="SSF81296">
    <property type="entry name" value="E set domains"/>
    <property type="match status" value="1"/>
</dbReference>
<feature type="domain" description="Transglutaminase-like" evidence="43">
    <location>
        <begin position="241"/>
        <end position="333"/>
    </location>
</feature>
<comment type="catalytic activity">
    <reaction evidence="37">
        <text>L-glutaminyl-[protein] + H2O = L-glutamyl-[protein] + NH4(+)</text>
        <dbReference type="Rhea" id="RHEA:16441"/>
        <dbReference type="Rhea" id="RHEA-COMP:10207"/>
        <dbReference type="Rhea" id="RHEA-COMP:10208"/>
        <dbReference type="ChEBI" id="CHEBI:15377"/>
        <dbReference type="ChEBI" id="CHEBI:28938"/>
        <dbReference type="ChEBI" id="CHEBI:29973"/>
        <dbReference type="ChEBI" id="CHEBI:30011"/>
        <dbReference type="EC" id="3.5.1.44"/>
    </reaction>
    <physiologicalReaction direction="left-to-right" evidence="37">
        <dbReference type="Rhea" id="RHEA:16442"/>
    </physiologicalReaction>
</comment>
<reference evidence="44" key="4">
    <citation type="submission" date="2025-08" db="UniProtKB">
        <authorList>
            <consortium name="Ensembl"/>
        </authorList>
    </citation>
    <scope>IDENTIFICATION</scope>
</reference>
<keyword evidence="19" id="KW-0496">Mitochondrion</keyword>
<evidence type="ECO:0000256" key="24">
    <source>
        <dbReference type="ARBA" id="ARBA00024222"/>
    </source>
</evidence>
<evidence type="ECO:0000256" key="27">
    <source>
        <dbReference type="ARBA" id="ARBA00039019"/>
    </source>
</evidence>
<comment type="catalytic activity">
    <reaction evidence="26">
        <text>L-glutaminyl-[protein] + L-lysyl-[protein] = [protein]-L-lysyl-N(6)-5-L-glutamyl-[protein] + NH4(+)</text>
        <dbReference type="Rhea" id="RHEA:54816"/>
        <dbReference type="Rhea" id="RHEA-COMP:9752"/>
        <dbReference type="Rhea" id="RHEA-COMP:10207"/>
        <dbReference type="Rhea" id="RHEA-COMP:14005"/>
        <dbReference type="ChEBI" id="CHEBI:28938"/>
        <dbReference type="ChEBI" id="CHEBI:29969"/>
        <dbReference type="ChEBI" id="CHEBI:30011"/>
        <dbReference type="ChEBI" id="CHEBI:138370"/>
        <dbReference type="EC" id="2.3.2.13"/>
    </reaction>
    <physiologicalReaction direction="left-to-right" evidence="26">
        <dbReference type="Rhea" id="RHEA:54817"/>
    </physiologicalReaction>
</comment>
<evidence type="ECO:0000256" key="20">
    <source>
        <dbReference type="ARBA" id="ARBA00023134"/>
    </source>
</evidence>
<evidence type="ECO:0000256" key="19">
    <source>
        <dbReference type="ARBA" id="ARBA00023128"/>
    </source>
</evidence>
<evidence type="ECO:0000256" key="14">
    <source>
        <dbReference type="ARBA" id="ARBA00022679"/>
    </source>
</evidence>
<keyword evidence="22" id="KW-0539">Nucleus</keyword>
<evidence type="ECO:0000256" key="15">
    <source>
        <dbReference type="ARBA" id="ARBA00022723"/>
    </source>
</evidence>
<dbReference type="InterPro" id="IPR014756">
    <property type="entry name" value="Ig_E-set"/>
</dbReference>
<reference evidence="45" key="3">
    <citation type="journal article" date="2014" name="Nature">
        <title>Elephant shark genome provides unique insights into gnathostome evolution.</title>
        <authorList>
            <consortium name="International Elephant Shark Genome Sequencing Consortium"/>
            <person name="Venkatesh B."/>
            <person name="Lee A.P."/>
            <person name="Ravi V."/>
            <person name="Maurya A.K."/>
            <person name="Lian M.M."/>
            <person name="Swann J.B."/>
            <person name="Ohta Y."/>
            <person name="Flajnik M.F."/>
            <person name="Sutoh Y."/>
            <person name="Kasahara M."/>
            <person name="Hoon S."/>
            <person name="Gangu V."/>
            <person name="Roy S.W."/>
            <person name="Irimia M."/>
            <person name="Korzh V."/>
            <person name="Kondrychyn I."/>
            <person name="Lim Z.W."/>
            <person name="Tay B.H."/>
            <person name="Tohari S."/>
            <person name="Kong K.W."/>
            <person name="Ho S."/>
            <person name="Lorente-Galdos B."/>
            <person name="Quilez J."/>
            <person name="Marques-Bonet T."/>
            <person name="Raney B.J."/>
            <person name="Ingham P.W."/>
            <person name="Tay A."/>
            <person name="Hillier L.W."/>
            <person name="Minx P."/>
            <person name="Boehm T."/>
            <person name="Wilson R.K."/>
            <person name="Brenner S."/>
            <person name="Warren W.C."/>
        </authorList>
    </citation>
    <scope>NUCLEOTIDE SEQUENCE [LARGE SCALE GENOMIC DNA]</scope>
</reference>
<comment type="catalytic activity">
    <reaction evidence="39">
        <text>L-glutaminyl-[protein] + (R)-noradrenaline = 5-(R)-noradrenalinyl-L-glutamyl-[protein] + NH4(+)</text>
        <dbReference type="Rhea" id="RHEA:66560"/>
        <dbReference type="Rhea" id="RHEA-COMP:10207"/>
        <dbReference type="Rhea" id="RHEA-COMP:17054"/>
        <dbReference type="ChEBI" id="CHEBI:28938"/>
        <dbReference type="ChEBI" id="CHEBI:30011"/>
        <dbReference type="ChEBI" id="CHEBI:72587"/>
        <dbReference type="ChEBI" id="CHEBI:167178"/>
    </reaction>
    <physiologicalReaction direction="left-to-right" evidence="39">
        <dbReference type="Rhea" id="RHEA:66561"/>
    </physiologicalReaction>
</comment>
<evidence type="ECO:0000256" key="23">
    <source>
        <dbReference type="ARBA" id="ARBA00023315"/>
    </source>
</evidence>
<evidence type="ECO:0000256" key="11">
    <source>
        <dbReference type="ARBA" id="ARBA00022525"/>
    </source>
</evidence>
<evidence type="ECO:0000256" key="40">
    <source>
        <dbReference type="ARBA" id="ARBA00048365"/>
    </source>
</evidence>
<feature type="active site" evidence="41">
    <location>
        <position position="249"/>
    </location>
</feature>
<dbReference type="InterPro" id="IPR036985">
    <property type="entry name" value="Transglutaminase-like_sf"/>
</dbReference>
<dbReference type="InterPro" id="IPR023608">
    <property type="entry name" value="Transglutaminase_animal"/>
</dbReference>
<evidence type="ECO:0000256" key="4">
    <source>
        <dbReference type="ARBA" id="ARBA00004286"/>
    </source>
</evidence>
<dbReference type="SUPFAM" id="SSF54001">
    <property type="entry name" value="Cysteine proteinases"/>
    <property type="match status" value="1"/>
</dbReference>
<dbReference type="GeneTree" id="ENSGT01050000244866"/>
<accession>A0A4W3IZ93</accession>
<dbReference type="PANTHER" id="PTHR11590">
    <property type="entry name" value="PROTEIN-GLUTAMINE GAMMA-GLUTAMYLTRANSFERASE"/>
    <property type="match status" value="1"/>
</dbReference>
<comment type="cofactor">
    <cofactor evidence="42">
        <name>Ca(2+)</name>
        <dbReference type="ChEBI" id="CHEBI:29108"/>
    </cofactor>
    <text evidence="42">Binds 1 Ca(2+) ion per subunit.</text>
</comment>
<evidence type="ECO:0000256" key="36">
    <source>
        <dbReference type="ARBA" id="ARBA00043138"/>
    </source>
</evidence>
<evidence type="ECO:0000256" key="22">
    <source>
        <dbReference type="ARBA" id="ARBA00023242"/>
    </source>
</evidence>
<dbReference type="Pfam" id="PF01841">
    <property type="entry name" value="Transglut_core"/>
    <property type="match status" value="1"/>
</dbReference>
<dbReference type="InterPro" id="IPR013808">
    <property type="entry name" value="Transglutaminase_AS"/>
</dbReference>
<dbReference type="GO" id="GO:0046872">
    <property type="term" value="F:metal ion binding"/>
    <property type="evidence" value="ECO:0007669"/>
    <property type="project" value="UniProtKB-KW"/>
</dbReference>
<evidence type="ECO:0000256" key="3">
    <source>
        <dbReference type="ARBA" id="ARBA00004236"/>
    </source>
</evidence>
<evidence type="ECO:0000256" key="18">
    <source>
        <dbReference type="ARBA" id="ARBA00022837"/>
    </source>
</evidence>
<reference evidence="45" key="2">
    <citation type="journal article" date="2007" name="PLoS Biol.">
        <title>Survey sequencing and comparative analysis of the elephant shark (Callorhinchus milii) genome.</title>
        <authorList>
            <person name="Venkatesh B."/>
            <person name="Kirkness E.F."/>
            <person name="Loh Y.H."/>
            <person name="Halpern A.L."/>
            <person name="Lee A.P."/>
            <person name="Johnson J."/>
            <person name="Dandona N."/>
            <person name="Viswanathan L.D."/>
            <person name="Tay A."/>
            <person name="Venter J.C."/>
            <person name="Strausberg R.L."/>
            <person name="Brenner S."/>
        </authorList>
    </citation>
    <scope>NUCLEOTIDE SEQUENCE [LARGE SCALE GENOMIC DNA]</scope>
</reference>
<evidence type="ECO:0000256" key="34">
    <source>
        <dbReference type="ARBA" id="ARBA00042912"/>
    </source>
</evidence>
<dbReference type="SMART" id="SM00460">
    <property type="entry name" value="TGc"/>
    <property type="match status" value="1"/>
</dbReference>
<dbReference type="Ensembl" id="ENSCMIT00000033182.1">
    <property type="protein sequence ID" value="ENSCMIP00000032681.1"/>
    <property type="gene ID" value="ENSCMIG00000013973.1"/>
</dbReference>
<evidence type="ECO:0000256" key="25">
    <source>
        <dbReference type="ARBA" id="ARBA00036377"/>
    </source>
</evidence>
<evidence type="ECO:0000256" key="13">
    <source>
        <dbReference type="ARBA" id="ARBA00022670"/>
    </source>
</evidence>
<keyword evidence="17" id="KW-0378">Hydrolase</keyword>
<evidence type="ECO:0000256" key="2">
    <source>
        <dbReference type="ARBA" id="ARBA00004173"/>
    </source>
</evidence>
<reference evidence="45" key="1">
    <citation type="journal article" date="2006" name="Science">
        <title>Ancient noncoding elements conserved in the human genome.</title>
        <authorList>
            <person name="Venkatesh B."/>
            <person name="Kirkness E.F."/>
            <person name="Loh Y.H."/>
            <person name="Halpern A.L."/>
            <person name="Lee A.P."/>
            <person name="Johnson J."/>
            <person name="Dandona N."/>
            <person name="Viswanathan L.D."/>
            <person name="Tay A."/>
            <person name="Venter J.C."/>
            <person name="Strausberg R.L."/>
            <person name="Brenner S."/>
        </authorList>
    </citation>
    <scope>NUCLEOTIDE SEQUENCE [LARGE SCALE GENOMIC DNA]</scope>
</reference>
<dbReference type="Proteomes" id="UP000314986">
    <property type="component" value="Unassembled WGS sequence"/>
</dbReference>
<comment type="catalytic activity">
    <reaction evidence="38">
        <text>L-glutaminyl-[protein] + histamine = 5-histaminyl-L-glutamyl-[protein] + NH4(+)</text>
        <dbReference type="Rhea" id="RHEA:66564"/>
        <dbReference type="Rhea" id="RHEA-COMP:10207"/>
        <dbReference type="Rhea" id="RHEA-COMP:17056"/>
        <dbReference type="ChEBI" id="CHEBI:28938"/>
        <dbReference type="ChEBI" id="CHEBI:30011"/>
        <dbReference type="ChEBI" id="CHEBI:58432"/>
        <dbReference type="ChEBI" id="CHEBI:167179"/>
    </reaction>
    <physiologicalReaction direction="left-to-right" evidence="38">
        <dbReference type="Rhea" id="RHEA:66565"/>
    </physiologicalReaction>
</comment>
<dbReference type="InterPro" id="IPR008958">
    <property type="entry name" value="Transglutaminase_C"/>
</dbReference>
<keyword evidence="9" id="KW-1003">Cell membrane</keyword>
<keyword evidence="18 42" id="KW-0106">Calcium</keyword>
<evidence type="ECO:0000256" key="38">
    <source>
        <dbReference type="ARBA" id="ARBA00047876"/>
    </source>
</evidence>